<dbReference type="PANTHER" id="PTHR33121">
    <property type="entry name" value="CYCLIC DI-GMP PHOSPHODIESTERASE PDEF"/>
    <property type="match status" value="1"/>
</dbReference>
<dbReference type="InterPro" id="IPR001633">
    <property type="entry name" value="EAL_dom"/>
</dbReference>
<dbReference type="InterPro" id="IPR035919">
    <property type="entry name" value="EAL_sf"/>
</dbReference>
<evidence type="ECO:0000313" key="3">
    <source>
        <dbReference type="Proteomes" id="UP000054893"/>
    </source>
</evidence>
<dbReference type="PROSITE" id="PS50883">
    <property type="entry name" value="EAL"/>
    <property type="match status" value="1"/>
</dbReference>
<accession>A0A158F9C5</accession>
<dbReference type="EMBL" id="FCOC02000002">
    <property type="protein sequence ID" value="SAL16283.1"/>
    <property type="molecule type" value="Genomic_DNA"/>
</dbReference>
<evidence type="ECO:0000313" key="2">
    <source>
        <dbReference type="EMBL" id="SAL16283.1"/>
    </source>
</evidence>
<organism evidence="2 3">
    <name type="scientific">Caballeronia sordidicola</name>
    <name type="common">Burkholderia sordidicola</name>
    <dbReference type="NCBI Taxonomy" id="196367"/>
    <lineage>
        <taxon>Bacteria</taxon>
        <taxon>Pseudomonadati</taxon>
        <taxon>Pseudomonadota</taxon>
        <taxon>Betaproteobacteria</taxon>
        <taxon>Burkholderiales</taxon>
        <taxon>Burkholderiaceae</taxon>
        <taxon>Caballeronia</taxon>
    </lineage>
</organism>
<dbReference type="Proteomes" id="UP000054893">
    <property type="component" value="Unassembled WGS sequence"/>
</dbReference>
<reference evidence="2 3" key="1">
    <citation type="submission" date="2016-01" db="EMBL/GenBank/DDBJ databases">
        <authorList>
            <person name="Oliw E.H."/>
        </authorList>
    </citation>
    <scope>NUCLEOTIDE SEQUENCE [LARGE SCALE GENOMIC DNA]</scope>
    <source>
        <strain evidence="2">LMG 22029</strain>
    </source>
</reference>
<dbReference type="CDD" id="cd01948">
    <property type="entry name" value="EAL"/>
    <property type="match status" value="1"/>
</dbReference>
<dbReference type="SMART" id="SM00052">
    <property type="entry name" value="EAL"/>
    <property type="match status" value="1"/>
</dbReference>
<dbReference type="SUPFAM" id="SSF141868">
    <property type="entry name" value="EAL domain-like"/>
    <property type="match status" value="1"/>
</dbReference>
<proteinExistence type="predicted"/>
<dbReference type="InterPro" id="IPR050706">
    <property type="entry name" value="Cyclic-di-GMP_PDE-like"/>
</dbReference>
<feature type="domain" description="EAL" evidence="1">
    <location>
        <begin position="197"/>
        <end position="441"/>
    </location>
</feature>
<dbReference type="Pfam" id="PF00563">
    <property type="entry name" value="EAL"/>
    <property type="match status" value="1"/>
</dbReference>
<evidence type="ECO:0000259" key="1">
    <source>
        <dbReference type="PROSITE" id="PS50883"/>
    </source>
</evidence>
<dbReference type="GO" id="GO:0071111">
    <property type="term" value="F:cyclic-guanylate-specific phosphodiesterase activity"/>
    <property type="evidence" value="ECO:0007669"/>
    <property type="project" value="InterPro"/>
</dbReference>
<sequence>MMDRDTKEPFCTPLRGWSARRRDGFGAMSHERLPGLRPELASLLKRFGIGPAARSDWPAALCIVATFVNLPQIERAYGPMFATTVRHVVRERARELCRQHSGTVAMSAEHILFVFDASSGMQDPHRGFGTLPSLLLDRILTDLADRPVRSGSAVAFPVIEANVAHFAEEPFDIDSVNAARASEMQSGDEWREQFLADTQVAERVFRAMDERQLDFELERICDAKEPGTTHYHEALLSKTGDSRDERCRIGSEVRALERLGVVRRLDRWVVESIIGRLRANPDARMGCNVSAASAAIDAWWASLIVTLVEEPEVASRLTIEITETFPLANLDAAREFVSVIKWLGCRVALDDVGHDFGSLRNLVSLGVDIVKLDRSLMSACRHDKTAAARLVQLIGFAKVCVASVVVEGIETAGDARTACASGATGLQGYLYSRYANGVENR</sequence>
<dbReference type="AlphaFoldDB" id="A0A158F9C5"/>
<dbReference type="PANTHER" id="PTHR33121:SF79">
    <property type="entry name" value="CYCLIC DI-GMP PHOSPHODIESTERASE PDED-RELATED"/>
    <property type="match status" value="1"/>
</dbReference>
<protein>
    <submittedName>
        <fullName evidence="2">Diguanylate phosphodiesterase</fullName>
    </submittedName>
</protein>
<name>A0A158F9C5_CABSO</name>
<gene>
    <name evidence="2" type="ORF">AWB64_00961</name>
</gene>
<dbReference type="Gene3D" id="3.20.20.450">
    <property type="entry name" value="EAL domain"/>
    <property type="match status" value="1"/>
</dbReference>